<protein>
    <submittedName>
        <fullName evidence="1">Uncharacterized protein</fullName>
    </submittedName>
</protein>
<name>E6QPM4_9ZZZZ</name>
<dbReference type="EMBL" id="CABR01000007">
    <property type="protein sequence ID" value="CBI09195.1"/>
    <property type="molecule type" value="Genomic_DNA"/>
</dbReference>
<reference evidence="1" key="1">
    <citation type="submission" date="2009-10" db="EMBL/GenBank/DDBJ databases">
        <title>Diversity of trophic interactions inside an arsenic-rich microbial ecosystem.</title>
        <authorList>
            <person name="Bertin P.N."/>
            <person name="Heinrich-Salmeron A."/>
            <person name="Pelletier E."/>
            <person name="Goulhen-Chollet F."/>
            <person name="Arsene-Ploetze F."/>
            <person name="Gallien S."/>
            <person name="Calteau A."/>
            <person name="Vallenet D."/>
            <person name="Casiot C."/>
            <person name="Chane-Woon-Ming B."/>
            <person name="Giloteaux L."/>
            <person name="Barakat M."/>
            <person name="Bonnefoy V."/>
            <person name="Bruneel O."/>
            <person name="Chandler M."/>
            <person name="Cleiss J."/>
            <person name="Duran R."/>
            <person name="Elbaz-Poulichet F."/>
            <person name="Fonknechten N."/>
            <person name="Lauga B."/>
            <person name="Mornico D."/>
            <person name="Ortet P."/>
            <person name="Schaeffer C."/>
            <person name="Siguier P."/>
            <person name="Alexander Thil Smith A."/>
            <person name="Van Dorsselaer A."/>
            <person name="Weissenbach J."/>
            <person name="Medigue C."/>
            <person name="Le Paslier D."/>
        </authorList>
    </citation>
    <scope>NUCLEOTIDE SEQUENCE</scope>
</reference>
<organism evidence="1">
    <name type="scientific">mine drainage metagenome</name>
    <dbReference type="NCBI Taxonomy" id="410659"/>
    <lineage>
        <taxon>unclassified sequences</taxon>
        <taxon>metagenomes</taxon>
        <taxon>ecological metagenomes</taxon>
    </lineage>
</organism>
<comment type="caution">
    <text evidence="1">The sequence shown here is derived from an EMBL/GenBank/DDBJ whole genome shotgun (WGS) entry which is preliminary data.</text>
</comment>
<sequence length="25" mass="2919">MLAKCFLVQKNIFFHTDAPKQLIVI</sequence>
<evidence type="ECO:0000313" key="1">
    <source>
        <dbReference type="EMBL" id="CBI09195.1"/>
    </source>
</evidence>
<gene>
    <name evidence="1" type="ORF">CARN7_2853</name>
</gene>
<dbReference type="AlphaFoldDB" id="E6QPM4"/>
<proteinExistence type="predicted"/>
<accession>E6QPM4</accession>